<dbReference type="InterPro" id="IPR021529">
    <property type="entry name" value="DUF2798"/>
</dbReference>
<evidence type="ECO:0000256" key="1">
    <source>
        <dbReference type="SAM" id="Phobius"/>
    </source>
</evidence>
<keyword evidence="1" id="KW-0472">Membrane</keyword>
<comment type="caution">
    <text evidence="2">The sequence shown here is derived from an EMBL/GenBank/DDBJ whole genome shotgun (WGS) entry which is preliminary data.</text>
</comment>
<dbReference type="EMBL" id="MPZS01000002">
    <property type="protein sequence ID" value="OOY11730.1"/>
    <property type="molecule type" value="Genomic_DNA"/>
</dbReference>
<accession>A0ABX3MKH0</accession>
<feature type="transmembrane region" description="Helical" evidence="1">
    <location>
        <begin position="7"/>
        <end position="27"/>
    </location>
</feature>
<feature type="transmembrane region" description="Helical" evidence="1">
    <location>
        <begin position="39"/>
        <end position="64"/>
    </location>
</feature>
<protein>
    <recommendedName>
        <fullName evidence="4">DUF2798 domain-containing protein</fullName>
    </recommendedName>
</protein>
<name>A0ABX3MKH0_9RHOB</name>
<evidence type="ECO:0008006" key="4">
    <source>
        <dbReference type="Google" id="ProtNLM"/>
    </source>
</evidence>
<dbReference type="RefSeq" id="WP_078529927.1">
    <property type="nucleotide sequence ID" value="NZ_JACIZB010000022.1"/>
</dbReference>
<organism evidence="2 3">
    <name type="scientific">Thioclava marina</name>
    <dbReference type="NCBI Taxonomy" id="1915077"/>
    <lineage>
        <taxon>Bacteria</taxon>
        <taxon>Pseudomonadati</taxon>
        <taxon>Pseudomonadota</taxon>
        <taxon>Alphaproteobacteria</taxon>
        <taxon>Rhodobacterales</taxon>
        <taxon>Paracoccaceae</taxon>
        <taxon>Thioclava</taxon>
    </lineage>
</organism>
<evidence type="ECO:0000313" key="2">
    <source>
        <dbReference type="EMBL" id="OOY11730.1"/>
    </source>
</evidence>
<keyword evidence="3" id="KW-1185">Reference proteome</keyword>
<proteinExistence type="predicted"/>
<reference evidence="2 3" key="1">
    <citation type="submission" date="2016-11" db="EMBL/GenBank/DDBJ databases">
        <title>A multilocus sequence analysis scheme for characterization of bacteria in the genus Thioclava.</title>
        <authorList>
            <person name="Liu Y."/>
            <person name="Shao Z."/>
        </authorList>
    </citation>
    <scope>NUCLEOTIDE SEQUENCE [LARGE SCALE GENOMIC DNA]</scope>
    <source>
        <strain evidence="2 3">11.10-0-13</strain>
    </source>
</reference>
<dbReference type="Proteomes" id="UP000242224">
    <property type="component" value="Unassembled WGS sequence"/>
</dbReference>
<keyword evidence="1" id="KW-0812">Transmembrane</keyword>
<gene>
    <name evidence="2" type="ORF">BMG00_11620</name>
</gene>
<evidence type="ECO:0000313" key="3">
    <source>
        <dbReference type="Proteomes" id="UP000242224"/>
    </source>
</evidence>
<dbReference type="Pfam" id="PF11391">
    <property type="entry name" value="DUF2798"/>
    <property type="match status" value="1"/>
</dbReference>
<sequence length="78" mass="8455">MIPARYAHFIFSLILSGIMSLLVSGIATLRAAGLVENFAALWASSWLSSWALAYPAVLIVAPIARRVTNRLVRQTAAQ</sequence>
<keyword evidence="1" id="KW-1133">Transmembrane helix</keyword>